<dbReference type="Pfam" id="PF13489">
    <property type="entry name" value="Methyltransf_23"/>
    <property type="match status" value="1"/>
</dbReference>
<dbReference type="PANTHER" id="PTHR43591">
    <property type="entry name" value="METHYLTRANSFERASE"/>
    <property type="match status" value="1"/>
</dbReference>
<dbReference type="GO" id="GO:0032259">
    <property type="term" value="P:methylation"/>
    <property type="evidence" value="ECO:0007669"/>
    <property type="project" value="UniProtKB-KW"/>
</dbReference>
<proteinExistence type="inferred from homology"/>
<keyword evidence="3" id="KW-0808">Transferase</keyword>
<dbReference type="AlphaFoldDB" id="A0AAD8V045"/>
<organism evidence="3 4">
    <name type="scientific">Colletotrichum navitas</name>
    <dbReference type="NCBI Taxonomy" id="681940"/>
    <lineage>
        <taxon>Eukaryota</taxon>
        <taxon>Fungi</taxon>
        <taxon>Dikarya</taxon>
        <taxon>Ascomycota</taxon>
        <taxon>Pezizomycotina</taxon>
        <taxon>Sordariomycetes</taxon>
        <taxon>Hypocreomycetidae</taxon>
        <taxon>Glomerellales</taxon>
        <taxon>Glomerellaceae</taxon>
        <taxon>Colletotrichum</taxon>
        <taxon>Colletotrichum graminicola species complex</taxon>
    </lineage>
</organism>
<dbReference type="PANTHER" id="PTHR43591:SF10">
    <property type="entry name" value="ABC TRANSMEMBRANE TYPE-1 DOMAIN-CONTAINING PROTEIN-RELATED"/>
    <property type="match status" value="1"/>
</dbReference>
<dbReference type="RefSeq" id="XP_060409904.1">
    <property type="nucleotide sequence ID" value="XM_060561541.1"/>
</dbReference>
<dbReference type="InterPro" id="IPR029063">
    <property type="entry name" value="SAM-dependent_MTases_sf"/>
</dbReference>
<dbReference type="Proteomes" id="UP001230504">
    <property type="component" value="Unassembled WGS sequence"/>
</dbReference>
<protein>
    <submittedName>
        <fullName evidence="3">Methyltransferase domain-containing protein</fullName>
    </submittedName>
</protein>
<evidence type="ECO:0000256" key="1">
    <source>
        <dbReference type="ARBA" id="ARBA00038158"/>
    </source>
</evidence>
<name>A0AAD8V045_9PEZI</name>
<feature type="region of interest" description="Disordered" evidence="2">
    <location>
        <begin position="1"/>
        <end position="44"/>
    </location>
</feature>
<comment type="similarity">
    <text evidence="1">Belongs to the methyltransferase superfamily. LaeA methyltransferase family.</text>
</comment>
<dbReference type="GO" id="GO:0008168">
    <property type="term" value="F:methyltransferase activity"/>
    <property type="evidence" value="ECO:0007669"/>
    <property type="project" value="UniProtKB-KW"/>
</dbReference>
<dbReference type="GeneID" id="85445781"/>
<keyword evidence="3" id="KW-0489">Methyltransferase</keyword>
<reference evidence="3" key="1">
    <citation type="submission" date="2021-06" db="EMBL/GenBank/DDBJ databases">
        <title>Comparative genomics, transcriptomics and evolutionary studies reveal genomic signatures of adaptation to plant cell wall in hemibiotrophic fungi.</title>
        <authorList>
            <consortium name="DOE Joint Genome Institute"/>
            <person name="Baroncelli R."/>
            <person name="Diaz J.F."/>
            <person name="Benocci T."/>
            <person name="Peng M."/>
            <person name="Battaglia E."/>
            <person name="Haridas S."/>
            <person name="Andreopoulos W."/>
            <person name="Labutti K."/>
            <person name="Pangilinan J."/>
            <person name="Floch G.L."/>
            <person name="Makela M.R."/>
            <person name="Henrissat B."/>
            <person name="Grigoriev I.V."/>
            <person name="Crouch J.A."/>
            <person name="De Vries R.P."/>
            <person name="Sukno S.A."/>
            <person name="Thon M.R."/>
        </authorList>
    </citation>
    <scope>NUCLEOTIDE SEQUENCE</scope>
    <source>
        <strain evidence="3">CBS 125086</strain>
    </source>
</reference>
<evidence type="ECO:0000313" key="3">
    <source>
        <dbReference type="EMBL" id="KAK1574377.1"/>
    </source>
</evidence>
<dbReference type="Gene3D" id="3.40.50.150">
    <property type="entry name" value="Vaccinia Virus protein VP39"/>
    <property type="match status" value="1"/>
</dbReference>
<gene>
    <name evidence="3" type="ORF">LY79DRAFT_593312</name>
</gene>
<dbReference type="CDD" id="cd02440">
    <property type="entry name" value="AdoMet_MTases"/>
    <property type="match status" value="1"/>
</dbReference>
<comment type="caution">
    <text evidence="3">The sequence shown here is derived from an EMBL/GenBank/DDBJ whole genome shotgun (WGS) entry which is preliminary data.</text>
</comment>
<accession>A0AAD8V045</accession>
<evidence type="ECO:0000256" key="2">
    <source>
        <dbReference type="SAM" id="MobiDB-lite"/>
    </source>
</evidence>
<keyword evidence="4" id="KW-1185">Reference proteome</keyword>
<evidence type="ECO:0000313" key="4">
    <source>
        <dbReference type="Proteomes" id="UP001230504"/>
    </source>
</evidence>
<dbReference type="EMBL" id="JAHLJV010000076">
    <property type="protein sequence ID" value="KAK1574377.1"/>
    <property type="molecule type" value="Genomic_DNA"/>
</dbReference>
<sequence length="308" mass="34204">MSEVMSVLMPGLPEPSATTAPPRVRSEAGDRETEDQAPTIEADPQLAVAVDDDDGDSAIDSASVISSTASLSESVFDYRQLHGRTYQTTRTTEYWAPNDDQQNEGLDIIHNALLMLFDDALFLAPIGDDPQRVLDVGTGTGIWAIDFADQFPNAEVTGTDISPIQPGWVPANLRFVIDDFLLDWTYPENHFDFIHMRQLYGSVPNWVDLYKKAYHSLKPGGWVQNLEINAGIDSDHVEYPLDHVFIEWNRIFDQGGKKTGRSFTVAQGHTMMDNMKEAGFVDVVEKKFKLPIHGSESAASWITDPVSA</sequence>
<dbReference type="SUPFAM" id="SSF53335">
    <property type="entry name" value="S-adenosyl-L-methionine-dependent methyltransferases"/>
    <property type="match status" value="1"/>
</dbReference>